<evidence type="ECO:0000313" key="2">
    <source>
        <dbReference type="Proteomes" id="UP000789366"/>
    </source>
</evidence>
<accession>A0ACA9KKG3</accession>
<reference evidence="1" key="1">
    <citation type="submission" date="2021-06" db="EMBL/GenBank/DDBJ databases">
        <authorList>
            <person name="Kallberg Y."/>
            <person name="Tangrot J."/>
            <person name="Rosling A."/>
        </authorList>
    </citation>
    <scope>NUCLEOTIDE SEQUENCE</scope>
    <source>
        <strain evidence="1">28 12/20/2015</strain>
    </source>
</reference>
<proteinExistence type="predicted"/>
<dbReference type="EMBL" id="CAJVPW010001231">
    <property type="protein sequence ID" value="CAG8478457.1"/>
    <property type="molecule type" value="Genomic_DNA"/>
</dbReference>
<evidence type="ECO:0000313" key="1">
    <source>
        <dbReference type="EMBL" id="CAG8478457.1"/>
    </source>
</evidence>
<gene>
    <name evidence="1" type="ORF">SPELUC_LOCUS2018</name>
</gene>
<name>A0ACA9KKG3_9GLOM</name>
<dbReference type="Proteomes" id="UP000789366">
    <property type="component" value="Unassembled WGS sequence"/>
</dbReference>
<sequence length="165" mass="19028">MLSRLVREHNQKQQAIRRNNEQLRKEATQAVGELTDCLADTLNERHVVTSIFKTQREIEAEARRLSAQSAKFTKQTKQWLNMLDGFNSALKELGDVQNWAEVIERDMKEIAMTLEFVHKGLLSKNCDHITEFMDLEATNSQYSMLTKRQFLSMAGTCGFCNVLRS</sequence>
<protein>
    <submittedName>
        <fullName evidence="1">9752_t:CDS:1</fullName>
    </submittedName>
</protein>
<organism evidence="1 2">
    <name type="scientific">Cetraspora pellucida</name>
    <dbReference type="NCBI Taxonomy" id="1433469"/>
    <lineage>
        <taxon>Eukaryota</taxon>
        <taxon>Fungi</taxon>
        <taxon>Fungi incertae sedis</taxon>
        <taxon>Mucoromycota</taxon>
        <taxon>Glomeromycotina</taxon>
        <taxon>Glomeromycetes</taxon>
        <taxon>Diversisporales</taxon>
        <taxon>Gigasporaceae</taxon>
        <taxon>Cetraspora</taxon>
    </lineage>
</organism>
<keyword evidence="2" id="KW-1185">Reference proteome</keyword>
<comment type="caution">
    <text evidence="1">The sequence shown here is derived from an EMBL/GenBank/DDBJ whole genome shotgun (WGS) entry which is preliminary data.</text>
</comment>